<dbReference type="SUPFAM" id="SSF141673">
    <property type="entry name" value="MOSC N-terminal domain-like"/>
    <property type="match status" value="1"/>
</dbReference>
<dbReference type="GeneID" id="112455286"/>
<dbReference type="SUPFAM" id="SSF53383">
    <property type="entry name" value="PLP-dependent transferases"/>
    <property type="match status" value="1"/>
</dbReference>
<protein>
    <recommendedName>
        <fullName evidence="4">Molybdenum cofactor sulfurase</fullName>
        <shortName evidence="4">MCS</shortName>
        <shortName evidence="4">MOS</shortName>
        <shortName evidence="4">MoCo sulfurase</shortName>
        <ecNumber evidence="4">2.8.1.9</ecNumber>
    </recommendedName>
    <alternativeName>
        <fullName evidence="4">Molybdenum cofactor sulfurtransferase</fullName>
    </alternativeName>
    <alternativeName>
        <fullName evidence="4">Protein maroon-like</fullName>
        <shortName evidence="4">Ma-l</shortName>
    </alternativeName>
</protein>
<dbReference type="InterPro" id="IPR005302">
    <property type="entry name" value="MoCF_Sase_C"/>
</dbReference>
<feature type="active site" evidence="4">
    <location>
        <position position="471"/>
    </location>
</feature>
<dbReference type="Gene3D" id="3.90.1150.10">
    <property type="entry name" value="Aspartate Aminotransferase, domain 1"/>
    <property type="match status" value="1"/>
</dbReference>
<comment type="cofactor">
    <cofactor evidence="4">
        <name>pyridoxal 5'-phosphate</name>
        <dbReference type="ChEBI" id="CHEBI:597326"/>
    </cofactor>
</comment>
<keyword evidence="3 4" id="KW-0501">Molybdenum cofactor biosynthesis</keyword>
<keyword evidence="6" id="KW-1185">Reference proteome</keyword>
<dbReference type="InterPro" id="IPR028886">
    <property type="entry name" value="MoCo_sulfurase"/>
</dbReference>
<dbReference type="AlphaFoldDB" id="A0A6J1PSP0"/>
<dbReference type="GO" id="GO:0006777">
    <property type="term" value="P:Mo-molybdopterin cofactor biosynthetic process"/>
    <property type="evidence" value="ECO:0007669"/>
    <property type="project" value="UniProtKB-UniRule"/>
</dbReference>
<dbReference type="OrthoDB" id="420046at2759"/>
<comment type="catalytic activity">
    <reaction evidence="4">
        <text>Mo-molybdopterin + L-cysteine + AH2 = thio-Mo-molybdopterin + L-alanine + A + H2O</text>
        <dbReference type="Rhea" id="RHEA:42636"/>
        <dbReference type="ChEBI" id="CHEBI:13193"/>
        <dbReference type="ChEBI" id="CHEBI:15377"/>
        <dbReference type="ChEBI" id="CHEBI:17499"/>
        <dbReference type="ChEBI" id="CHEBI:35235"/>
        <dbReference type="ChEBI" id="CHEBI:57972"/>
        <dbReference type="ChEBI" id="CHEBI:71302"/>
        <dbReference type="ChEBI" id="CHEBI:82685"/>
        <dbReference type="EC" id="2.8.1.9"/>
    </reaction>
</comment>
<dbReference type="PROSITE" id="PS51340">
    <property type="entry name" value="MOSC"/>
    <property type="match status" value="1"/>
</dbReference>
<dbReference type="Pfam" id="PF03473">
    <property type="entry name" value="MOSC"/>
    <property type="match status" value="1"/>
</dbReference>
<dbReference type="GO" id="GO:0030170">
    <property type="term" value="F:pyridoxal phosphate binding"/>
    <property type="evidence" value="ECO:0007669"/>
    <property type="project" value="UniProtKB-UniRule"/>
</dbReference>
<gene>
    <name evidence="7" type="primary">LOC112455286</name>
    <name evidence="4" type="synonym">mal</name>
</gene>
<evidence type="ECO:0000256" key="2">
    <source>
        <dbReference type="ARBA" id="ARBA00022898"/>
    </source>
</evidence>
<keyword evidence="1 4" id="KW-0808">Transferase</keyword>
<dbReference type="PANTHER" id="PTHR14237">
    <property type="entry name" value="MOLYBDOPTERIN COFACTOR SULFURASE MOSC"/>
    <property type="match status" value="1"/>
</dbReference>
<dbReference type="Pfam" id="PF03476">
    <property type="entry name" value="MOSC_N"/>
    <property type="match status" value="1"/>
</dbReference>
<dbReference type="GO" id="GO:0030151">
    <property type="term" value="F:molybdenum ion binding"/>
    <property type="evidence" value="ECO:0007669"/>
    <property type="project" value="UniProtKB-UniRule"/>
</dbReference>
<dbReference type="InterPro" id="IPR011037">
    <property type="entry name" value="Pyrv_Knase-like_insert_dom_sf"/>
</dbReference>
<dbReference type="Gene3D" id="3.40.640.10">
    <property type="entry name" value="Type I PLP-dependent aspartate aminotransferase-like (Major domain)"/>
    <property type="match status" value="1"/>
</dbReference>
<evidence type="ECO:0000256" key="1">
    <source>
        <dbReference type="ARBA" id="ARBA00022679"/>
    </source>
</evidence>
<dbReference type="RefSeq" id="XP_024872862.1">
    <property type="nucleotide sequence ID" value="XM_025017094.1"/>
</dbReference>
<evidence type="ECO:0000256" key="4">
    <source>
        <dbReference type="HAMAP-Rule" id="MF_03050"/>
    </source>
</evidence>
<evidence type="ECO:0000313" key="6">
    <source>
        <dbReference type="Proteomes" id="UP000504618"/>
    </source>
</evidence>
<comment type="function">
    <text evidence="4">Sulfurates the molybdenum cofactor. Sulfation of molybdenum is essential for xanthine dehydrogenase (XDH) and aldehyde oxidase (ADO) enzymes in which molybdenum cofactor is liganded by 1 oxygen and 1 sulfur atom in active form.</text>
</comment>
<organism evidence="6 7">
    <name type="scientific">Temnothorax curvispinosus</name>
    <dbReference type="NCBI Taxonomy" id="300111"/>
    <lineage>
        <taxon>Eukaryota</taxon>
        <taxon>Metazoa</taxon>
        <taxon>Ecdysozoa</taxon>
        <taxon>Arthropoda</taxon>
        <taxon>Hexapoda</taxon>
        <taxon>Insecta</taxon>
        <taxon>Pterygota</taxon>
        <taxon>Neoptera</taxon>
        <taxon>Endopterygota</taxon>
        <taxon>Hymenoptera</taxon>
        <taxon>Apocrita</taxon>
        <taxon>Aculeata</taxon>
        <taxon>Formicoidea</taxon>
        <taxon>Formicidae</taxon>
        <taxon>Myrmicinae</taxon>
        <taxon>Temnothorax</taxon>
    </lineage>
</organism>
<dbReference type="InterPro" id="IPR015424">
    <property type="entry name" value="PyrdxlP-dep_Trfase"/>
</dbReference>
<dbReference type="Proteomes" id="UP000504618">
    <property type="component" value="Unplaced"/>
</dbReference>
<evidence type="ECO:0000256" key="3">
    <source>
        <dbReference type="ARBA" id="ARBA00023150"/>
    </source>
</evidence>
<dbReference type="InterPro" id="IPR005303">
    <property type="entry name" value="MOCOS_middle"/>
</dbReference>
<dbReference type="SUPFAM" id="SSF50800">
    <property type="entry name" value="PK beta-barrel domain-like"/>
    <property type="match status" value="1"/>
</dbReference>
<dbReference type="GO" id="GO:0016829">
    <property type="term" value="F:lyase activity"/>
    <property type="evidence" value="ECO:0007669"/>
    <property type="project" value="UniProtKB-UniRule"/>
</dbReference>
<keyword evidence="2 4" id="KW-0663">Pyridoxal phosphate</keyword>
<comment type="similarity">
    <text evidence="4">Belongs to the class-V pyridoxal-phosphate-dependent aminotransferase family. MOCOS subfamily.</text>
</comment>
<dbReference type="InterPro" id="IPR000192">
    <property type="entry name" value="Aminotrans_V_dom"/>
</dbReference>
<accession>A0A6J1PSP0</accession>
<reference evidence="7" key="1">
    <citation type="submission" date="2025-08" db="UniProtKB">
        <authorList>
            <consortium name="RefSeq"/>
        </authorList>
    </citation>
    <scope>IDENTIFICATION</scope>
    <source>
        <tissue evidence="7">Whole body</tissue>
    </source>
</reference>
<name>A0A6J1PSP0_9HYME</name>
<evidence type="ECO:0000259" key="5">
    <source>
        <dbReference type="PROSITE" id="PS51340"/>
    </source>
</evidence>
<proteinExistence type="inferred from homology"/>
<feature type="modified residue" description="N6-(pyridoxal phosphate)lysine" evidence="4">
    <location>
        <position position="313"/>
    </location>
</feature>
<dbReference type="HAMAP" id="MF_03050">
    <property type="entry name" value="MOCOS"/>
    <property type="match status" value="1"/>
</dbReference>
<dbReference type="Pfam" id="PF00266">
    <property type="entry name" value="Aminotran_5"/>
    <property type="match status" value="1"/>
</dbReference>
<feature type="domain" description="MOSC" evidence="5">
    <location>
        <begin position="743"/>
        <end position="889"/>
    </location>
</feature>
<dbReference type="CTD" id="4118"/>
<dbReference type="InterPro" id="IPR015421">
    <property type="entry name" value="PyrdxlP-dep_Trfase_major"/>
</dbReference>
<sequence>MKRKGKKQIYITLAATAVETRLSNRSRISDLRRVDSGALAISARHVDPRSGTGIDMGETTVETMVEFTPIYDEVTARTLESEFARLEGECYVDHAGATLYSDAQIRNVSADLHSSLYANPHSIGIGSSSTQDVIERMRYRILSHFNTNPDEYSIIFTSGATGSLKIIAEGFRFRTDEDNGTATSPHSGSFVYVQDNHTSVLGMRDVVAARGAEVICLGHDQAFQILGQRSSPRDPDERQSSNSLFVYSAQCNFSGLKYPLKWIRDAHAGALSTFADRTSTRWYVLLDAASFAPTNNLDLSTFKPDFVCLSFYKMFGYPTGIGALLVKNASSDVLEKIYYGGGTVDVTLSSERFHRKRQVLHQRFEDGTAPFLSIASLQYGFEILSKLTMDQISKHVFSLAKTLHHSLLTLHHCNGKQVVKLYSDSDYEDRNSQGGIVAFNLIRSNGEYVGYMEVVNMAALFKIHLRTGCFCNPGACQRHLSLSPKEILQNYEAGYTCGGAADLINGKPTGAVRISFGYMSTIKDVQTVLLMITKCFIDEPCIRKFPQWWENRKTGLHKNYRHFYNSNILEYSIPRITSDEKNIINNNLQNDFHDKRESLDRIINSINSNKINAQIHKCTLQRLFIYPIKSCGAYEIADSWNLNSKGLEYDREWMIMTSSGTCLTQKHHTNLCLLKPVIFRKQKLMKLTYPGMPTIEIPLEDTYEKSVEHPICQSRVCESRVQGIDCGSEVSEWLSLALGKPNLRLIRQSHKRQKKGLDKAELSFSSQAQYLAVNEASVSWLIDKVSDDLDFEKNTAVHRFRGNIIMEGCKAFDEMQWEHVRIGNNKFKVNGPCTRCQMICIDQTTGKKTIEPLRTLAEEFHGKLRFGIYLTRLENMQGILKIGDHIYYS</sequence>
<dbReference type="InterPro" id="IPR015422">
    <property type="entry name" value="PyrdxlP-dep_Trfase_small"/>
</dbReference>
<evidence type="ECO:0000313" key="7">
    <source>
        <dbReference type="RefSeq" id="XP_024872862.1"/>
    </source>
</evidence>
<dbReference type="GO" id="GO:0008265">
    <property type="term" value="F:molybdenum cofactor sulfurtransferase activity"/>
    <property type="evidence" value="ECO:0007669"/>
    <property type="project" value="UniProtKB-UniRule"/>
</dbReference>
<dbReference type="EC" id="2.8.1.9" evidence="4"/>
<dbReference type="PANTHER" id="PTHR14237:SF80">
    <property type="entry name" value="MOLYBDENUM COFACTOR SULFURASE"/>
    <property type="match status" value="1"/>
</dbReference>